<keyword evidence="4" id="KW-1185">Reference proteome</keyword>
<evidence type="ECO:0000256" key="1">
    <source>
        <dbReference type="SAM" id="SignalP"/>
    </source>
</evidence>
<dbReference type="InterPro" id="IPR025388">
    <property type="entry name" value="Alginate_export_dom"/>
</dbReference>
<keyword evidence="1" id="KW-0732">Signal</keyword>
<feature type="chain" id="PRO_5045900648" evidence="1">
    <location>
        <begin position="38"/>
        <end position="516"/>
    </location>
</feature>
<sequence>MRIRREADRKPRPIRRWGTPPRLACLWLLVLAGSAEAEPDTPLGQITPHLRLLGELRGRSESYDFFKPTLNPGKGIVGDQNAYTFGALRARLGLLLTTSRVDGLVQAEYTGLYGLPAHASGGIPVGPLGLGGVYYQDSGASISPGDVHLKQAYLNFKLQPLLGLPNTYFKAGRFEILDGLEYRSGDTKFDGLKLARVSQRLVGPFDFTHATRNFDGFQLSYDAPALNLTLAAAHPTQGGFNIHAQDEISHIGLAYGALTGKKGAFLPDTEGRLFYLYYTDDRGVQPVDNRPVALRPPLSRDPLALHTLGSHWLTVRKLGPGALDGLIWGAYQFGDWGNLRQHAWAATLELGYQLPDTPLKPWLRAGYFRSSGDTDPGDRSHGTFFQVMPTARLYAKFPFFNLMNLEDAFVQFSVTPTSATNLGVEFHQLALGNRHDLFYGGSGATSRTGSFGYYGRAGGGRGEIGQMLDVSFSQTLGKQFSWSFYYAHVFGGEVIRNVYPAKTTADYAFVEFIALF</sequence>
<organism evidence="3 4">
    <name type="scientific">Candidatus Methylocalor cossyra</name>
    <dbReference type="NCBI Taxonomy" id="3108543"/>
    <lineage>
        <taxon>Bacteria</taxon>
        <taxon>Pseudomonadati</taxon>
        <taxon>Pseudomonadota</taxon>
        <taxon>Gammaproteobacteria</taxon>
        <taxon>Methylococcales</taxon>
        <taxon>Methylococcaceae</taxon>
        <taxon>Candidatus Methylocalor</taxon>
    </lineage>
</organism>
<dbReference type="RefSeq" id="WP_348758188.1">
    <property type="nucleotide sequence ID" value="NZ_OZ026884.1"/>
</dbReference>
<evidence type="ECO:0000313" key="4">
    <source>
        <dbReference type="Proteomes" id="UP001497493"/>
    </source>
</evidence>
<dbReference type="Pfam" id="PF13372">
    <property type="entry name" value="Alginate_exp"/>
    <property type="match status" value="1"/>
</dbReference>
<reference evidence="3 4" key="1">
    <citation type="submission" date="2024-04" db="EMBL/GenBank/DDBJ databases">
        <authorList>
            <person name="Cremers G."/>
        </authorList>
    </citation>
    <scope>NUCLEOTIDE SEQUENCE [LARGE SCALE GENOMIC DNA]</scope>
    <source>
        <strain evidence="3">MeCH1-AG</strain>
    </source>
</reference>
<evidence type="ECO:0000313" key="3">
    <source>
        <dbReference type="EMBL" id="CAL1241691.1"/>
    </source>
</evidence>
<dbReference type="EMBL" id="OZ026884">
    <property type="protein sequence ID" value="CAL1241691.1"/>
    <property type="molecule type" value="Genomic_DNA"/>
</dbReference>
<dbReference type="Gene3D" id="2.40.160.100">
    <property type="match status" value="1"/>
</dbReference>
<evidence type="ECO:0000259" key="2">
    <source>
        <dbReference type="Pfam" id="PF13372"/>
    </source>
</evidence>
<proteinExistence type="predicted"/>
<accession>A0ABM9NM12</accession>
<feature type="domain" description="Alginate export" evidence="2">
    <location>
        <begin position="193"/>
        <end position="502"/>
    </location>
</feature>
<feature type="signal peptide" evidence="1">
    <location>
        <begin position="1"/>
        <end position="37"/>
    </location>
</feature>
<name>A0ABM9NM12_9GAMM</name>
<gene>
    <name evidence="3" type="ORF">MECH1_V1_2915</name>
</gene>
<dbReference type="InterPro" id="IPR053728">
    <property type="entry name" value="Alginate_Permeability_Chnl"/>
</dbReference>
<protein>
    <submittedName>
        <fullName evidence="3">Alginate export</fullName>
    </submittedName>
</protein>
<dbReference type="Proteomes" id="UP001497493">
    <property type="component" value="Chromosome"/>
</dbReference>